<feature type="binding site" evidence="5">
    <location>
        <position position="171"/>
    </location>
    <ligand>
        <name>(2E)-4-hydroxy-3-methylbut-2-enyl diphosphate</name>
        <dbReference type="ChEBI" id="CHEBI:128753"/>
    </ligand>
</feature>
<dbReference type="PANTHER" id="PTHR30426:SF0">
    <property type="entry name" value="4-HYDROXY-3-METHYLBUT-2-ENYL DIPHOSPHATE REDUCTASE"/>
    <property type="match status" value="1"/>
</dbReference>
<dbReference type="GO" id="GO:0019288">
    <property type="term" value="P:isopentenyl diphosphate biosynthetic process, methylerythritol 4-phosphate pathway"/>
    <property type="evidence" value="ECO:0007669"/>
    <property type="project" value="UniProtKB-UniRule"/>
</dbReference>
<keyword evidence="5 6" id="KW-0560">Oxidoreductase</keyword>
<comment type="catalytic activity">
    <reaction evidence="5">
        <text>isopentenyl diphosphate + 2 oxidized [2Fe-2S]-[ferredoxin] + H2O = (2E)-4-hydroxy-3-methylbut-2-enyl diphosphate + 2 reduced [2Fe-2S]-[ferredoxin] + 2 H(+)</text>
        <dbReference type="Rhea" id="RHEA:24488"/>
        <dbReference type="Rhea" id="RHEA-COMP:10000"/>
        <dbReference type="Rhea" id="RHEA-COMP:10001"/>
        <dbReference type="ChEBI" id="CHEBI:15377"/>
        <dbReference type="ChEBI" id="CHEBI:15378"/>
        <dbReference type="ChEBI" id="CHEBI:33737"/>
        <dbReference type="ChEBI" id="CHEBI:33738"/>
        <dbReference type="ChEBI" id="CHEBI:128753"/>
        <dbReference type="ChEBI" id="CHEBI:128769"/>
        <dbReference type="EC" id="1.17.7.4"/>
    </reaction>
</comment>
<feature type="binding site" evidence="5">
    <location>
        <position position="81"/>
    </location>
    <ligand>
        <name>isopentenyl diphosphate</name>
        <dbReference type="ChEBI" id="CHEBI:128769"/>
    </ligand>
</feature>
<dbReference type="AlphaFoldDB" id="A0A7G9G4F1"/>
<feature type="binding site" evidence="5">
    <location>
        <position position="227"/>
    </location>
    <ligand>
        <name>(2E)-4-hydroxy-3-methylbut-2-enyl diphosphate</name>
        <dbReference type="ChEBI" id="CHEBI:128753"/>
    </ligand>
</feature>
<comment type="pathway">
    <text evidence="5">Isoprenoid biosynthesis; isopentenyl diphosphate biosynthesis via DXP pathway; isopentenyl diphosphate from 1-deoxy-D-xylulose 5-phosphate: step 6/6.</text>
</comment>
<dbReference type="NCBIfam" id="NF002187">
    <property type="entry name" value="PRK01045.1-1"/>
    <property type="match status" value="1"/>
</dbReference>
<comment type="function">
    <text evidence="5">Catalyzes the conversion of 1-hydroxy-2-methyl-2-(E)-butenyl 4-diphosphate (HMBPP) into a mixture of isopentenyl diphosphate (IPP) and dimethylallyl diphosphate (DMAPP). Acts in the terminal step of the DOXP/MEP pathway for isoprenoid precursor biosynthesis.</text>
</comment>
<comment type="similarity">
    <text evidence="5">Belongs to the IspH family.</text>
</comment>
<dbReference type="Proteomes" id="UP000515823">
    <property type="component" value="Chromosome"/>
</dbReference>
<keyword evidence="3 5" id="KW-0408">Iron</keyword>
<dbReference type="KEGG" id="qdo:H9Q78_00480"/>
<keyword evidence="5" id="KW-0414">Isoprene biosynthesis</keyword>
<reference evidence="6 7" key="1">
    <citation type="submission" date="2020-08" db="EMBL/GenBank/DDBJ databases">
        <authorList>
            <person name="Liu C."/>
            <person name="Sun Q."/>
        </authorList>
    </citation>
    <scope>NUCLEOTIDE SEQUENCE [LARGE SCALE GENOMIC DNA]</scope>
    <source>
        <strain evidence="6 7">NSJ-38</strain>
    </source>
</reference>
<feature type="binding site" evidence="5">
    <location>
        <position position="227"/>
    </location>
    <ligand>
        <name>isopentenyl diphosphate</name>
        <dbReference type="ChEBI" id="CHEBI:128769"/>
    </ligand>
</feature>
<keyword evidence="4 5" id="KW-0411">Iron-sulfur</keyword>
<keyword evidence="1 5" id="KW-0004">4Fe-4S</keyword>
<dbReference type="EC" id="1.17.7.4" evidence="5"/>
<feature type="binding site" evidence="5">
    <location>
        <position position="131"/>
    </location>
    <ligand>
        <name>dimethylallyl diphosphate</name>
        <dbReference type="ChEBI" id="CHEBI:57623"/>
    </ligand>
</feature>
<dbReference type="HAMAP" id="MF_00191">
    <property type="entry name" value="IspH"/>
    <property type="match status" value="1"/>
</dbReference>
<evidence type="ECO:0000256" key="1">
    <source>
        <dbReference type="ARBA" id="ARBA00022485"/>
    </source>
</evidence>
<evidence type="ECO:0000256" key="3">
    <source>
        <dbReference type="ARBA" id="ARBA00023004"/>
    </source>
</evidence>
<comment type="catalytic activity">
    <reaction evidence="5">
        <text>dimethylallyl diphosphate + 2 oxidized [2Fe-2S]-[ferredoxin] + H2O = (2E)-4-hydroxy-3-methylbut-2-enyl diphosphate + 2 reduced [2Fe-2S]-[ferredoxin] + 2 H(+)</text>
        <dbReference type="Rhea" id="RHEA:24825"/>
        <dbReference type="Rhea" id="RHEA-COMP:10000"/>
        <dbReference type="Rhea" id="RHEA-COMP:10001"/>
        <dbReference type="ChEBI" id="CHEBI:15377"/>
        <dbReference type="ChEBI" id="CHEBI:15378"/>
        <dbReference type="ChEBI" id="CHEBI:33737"/>
        <dbReference type="ChEBI" id="CHEBI:33738"/>
        <dbReference type="ChEBI" id="CHEBI:57623"/>
        <dbReference type="ChEBI" id="CHEBI:128753"/>
        <dbReference type="EC" id="1.17.7.4"/>
    </reaction>
</comment>
<feature type="binding site" evidence="5">
    <location>
        <position position="46"/>
    </location>
    <ligand>
        <name>(2E)-4-hydroxy-3-methylbut-2-enyl diphosphate</name>
        <dbReference type="ChEBI" id="CHEBI:128753"/>
    </ligand>
</feature>
<feature type="binding site" evidence="5">
    <location>
        <position position="228"/>
    </location>
    <ligand>
        <name>(2E)-4-hydroxy-3-methylbut-2-enyl diphosphate</name>
        <dbReference type="ChEBI" id="CHEBI:128753"/>
    </ligand>
</feature>
<feature type="active site" description="Proton donor" evidence="5">
    <location>
        <position position="133"/>
    </location>
</feature>
<dbReference type="NCBIfam" id="TIGR00216">
    <property type="entry name" value="ispH_lytB"/>
    <property type="match status" value="1"/>
</dbReference>
<dbReference type="GO" id="GO:0046872">
    <property type="term" value="F:metal ion binding"/>
    <property type="evidence" value="ECO:0007669"/>
    <property type="project" value="UniProtKB-KW"/>
</dbReference>
<evidence type="ECO:0000256" key="4">
    <source>
        <dbReference type="ARBA" id="ARBA00023014"/>
    </source>
</evidence>
<dbReference type="UniPathway" id="UPA00059">
    <property type="reaction ID" value="UER00105"/>
</dbReference>
<sequence length="288" mass="32519">MKVVVAKTAGFCFGVKRAVDTVYEQAARAEENEKEKPIYTYGPIIHNEEVVRDLEEKGVRVLNSEEEIGKLSGGTVIIRSHGVSERVYELLERQGVNVVDATCPFVKKIHRIVKEESEKGKTIVIVGSGNHPEVEGIRGWCSKEAFVVETPEEAEKLRFPEGTKLCIVSQTTFNYNKFQVLVEIILKKSYDSIVVNTICSATHERQAEARQLASKIDVMLVIGGKHSSNTQKLFEICRKECNNTYYIQTIRDLQEQWLEGRRSVGITAGASTPNHIIEEVHRNVRIKF</sequence>
<dbReference type="EMBL" id="CP060634">
    <property type="protein sequence ID" value="QNM05683.1"/>
    <property type="molecule type" value="Genomic_DNA"/>
</dbReference>
<feature type="binding site" evidence="5">
    <location>
        <position position="228"/>
    </location>
    <ligand>
        <name>isopentenyl diphosphate</name>
        <dbReference type="ChEBI" id="CHEBI:128769"/>
    </ligand>
</feature>
<evidence type="ECO:0000313" key="7">
    <source>
        <dbReference type="Proteomes" id="UP000515823"/>
    </source>
</evidence>
<feature type="binding site" evidence="5">
    <location>
        <position position="228"/>
    </location>
    <ligand>
        <name>dimethylallyl diphosphate</name>
        <dbReference type="ChEBI" id="CHEBI:57623"/>
    </ligand>
</feature>
<feature type="binding site" evidence="5">
    <location>
        <position position="81"/>
    </location>
    <ligand>
        <name>(2E)-4-hydroxy-3-methylbut-2-enyl diphosphate</name>
        <dbReference type="ChEBI" id="CHEBI:128753"/>
    </ligand>
</feature>
<dbReference type="Pfam" id="PF02401">
    <property type="entry name" value="LYTB"/>
    <property type="match status" value="1"/>
</dbReference>
<dbReference type="Gene3D" id="3.40.1010.20">
    <property type="entry name" value="4-hydroxy-3-methylbut-2-enyl diphosphate reductase, catalytic domain"/>
    <property type="match status" value="2"/>
</dbReference>
<dbReference type="CDD" id="cd13944">
    <property type="entry name" value="lytB_ispH"/>
    <property type="match status" value="1"/>
</dbReference>
<feature type="binding site" evidence="5">
    <location>
        <position position="46"/>
    </location>
    <ligand>
        <name>isopentenyl diphosphate</name>
        <dbReference type="ChEBI" id="CHEBI:128769"/>
    </ligand>
</feature>
<proteinExistence type="inferred from homology"/>
<feature type="binding site" evidence="5">
    <location>
        <position position="81"/>
    </location>
    <ligand>
        <name>dimethylallyl diphosphate</name>
        <dbReference type="ChEBI" id="CHEBI:57623"/>
    </ligand>
</feature>
<dbReference type="GO" id="GO:0051539">
    <property type="term" value="F:4 iron, 4 sulfur cluster binding"/>
    <property type="evidence" value="ECO:0007669"/>
    <property type="project" value="UniProtKB-UniRule"/>
</dbReference>
<accession>A0A7G9G4F1</accession>
<dbReference type="Gene3D" id="3.40.50.11270">
    <property type="match status" value="1"/>
</dbReference>
<dbReference type="GO" id="GO:0016114">
    <property type="term" value="P:terpenoid biosynthetic process"/>
    <property type="evidence" value="ECO:0007669"/>
    <property type="project" value="UniProtKB-UniRule"/>
</dbReference>
<name>A0A7G9G4F1_9FIRM</name>
<keyword evidence="7" id="KW-1185">Reference proteome</keyword>
<dbReference type="GO" id="GO:0051745">
    <property type="term" value="F:4-hydroxy-3-methylbut-2-enyl diphosphate reductase activity"/>
    <property type="evidence" value="ECO:0007669"/>
    <property type="project" value="UniProtKB-UniRule"/>
</dbReference>
<dbReference type="InterPro" id="IPR003451">
    <property type="entry name" value="LytB/IspH"/>
</dbReference>
<feature type="binding site" evidence="5">
    <location>
        <position position="103"/>
    </location>
    <ligand>
        <name>[4Fe-4S] cluster</name>
        <dbReference type="ChEBI" id="CHEBI:49883"/>
    </ligand>
</feature>
<feature type="binding site" evidence="5">
    <location>
        <position position="229"/>
    </location>
    <ligand>
        <name>dimethylallyl diphosphate</name>
        <dbReference type="ChEBI" id="CHEBI:57623"/>
    </ligand>
</feature>
<feature type="binding site" evidence="5">
    <location>
        <position position="199"/>
    </location>
    <ligand>
        <name>[4Fe-4S] cluster</name>
        <dbReference type="ChEBI" id="CHEBI:49883"/>
    </ligand>
</feature>
<dbReference type="GO" id="GO:0050992">
    <property type="term" value="P:dimethylallyl diphosphate biosynthetic process"/>
    <property type="evidence" value="ECO:0007669"/>
    <property type="project" value="UniProtKB-UniRule"/>
</dbReference>
<feature type="binding site" evidence="5">
    <location>
        <position position="46"/>
    </location>
    <ligand>
        <name>dimethylallyl diphosphate</name>
        <dbReference type="ChEBI" id="CHEBI:57623"/>
    </ligand>
</feature>
<comment type="pathway">
    <text evidence="5">Isoprenoid biosynthesis; dimethylallyl diphosphate biosynthesis; dimethylallyl diphosphate from (2E)-4-hydroxy-3-methylbutenyl diphosphate: step 1/1.</text>
</comment>
<feature type="binding site" evidence="5">
    <location>
        <position position="131"/>
    </location>
    <ligand>
        <name>isopentenyl diphosphate</name>
        <dbReference type="ChEBI" id="CHEBI:128769"/>
    </ligand>
</feature>
<dbReference type="RefSeq" id="WP_249302896.1">
    <property type="nucleotide sequence ID" value="NZ_CP060634.1"/>
</dbReference>
<comment type="cofactor">
    <cofactor evidence="5">
        <name>[4Fe-4S] cluster</name>
        <dbReference type="ChEBI" id="CHEBI:49883"/>
    </cofactor>
    <text evidence="5">Binds 1 [4Fe-4S] cluster per subunit.</text>
</comment>
<feature type="binding site" evidence="5">
    <location>
        <position position="131"/>
    </location>
    <ligand>
        <name>(2E)-4-hydroxy-3-methylbut-2-enyl diphosphate</name>
        <dbReference type="ChEBI" id="CHEBI:128753"/>
    </ligand>
</feature>
<gene>
    <name evidence="5 6" type="primary">ispH</name>
    <name evidence="6" type="ORF">H9Q78_00480</name>
</gene>
<feature type="binding site" evidence="5">
    <location>
        <position position="271"/>
    </location>
    <ligand>
        <name>isopentenyl diphosphate</name>
        <dbReference type="ChEBI" id="CHEBI:128769"/>
    </ligand>
</feature>
<protein>
    <recommendedName>
        <fullName evidence="5">4-hydroxy-3-methylbut-2-enyl diphosphate reductase</fullName>
        <shortName evidence="5">HMBPP reductase</shortName>
        <ecNumber evidence="5">1.17.7.4</ecNumber>
    </recommendedName>
</protein>
<feature type="binding site" evidence="5">
    <location>
        <position position="229"/>
    </location>
    <ligand>
        <name>isopentenyl diphosphate</name>
        <dbReference type="ChEBI" id="CHEBI:128769"/>
    </ligand>
</feature>
<dbReference type="UniPathway" id="UPA00056">
    <property type="reaction ID" value="UER00097"/>
</dbReference>
<feature type="binding site" evidence="5">
    <location>
        <position position="227"/>
    </location>
    <ligand>
        <name>dimethylallyl diphosphate</name>
        <dbReference type="ChEBI" id="CHEBI:57623"/>
    </ligand>
</feature>
<evidence type="ECO:0000256" key="5">
    <source>
        <dbReference type="HAMAP-Rule" id="MF_00191"/>
    </source>
</evidence>
<evidence type="ECO:0000313" key="6">
    <source>
        <dbReference type="EMBL" id="QNM05683.1"/>
    </source>
</evidence>
<feature type="binding site" evidence="5">
    <location>
        <position position="271"/>
    </location>
    <ligand>
        <name>(2E)-4-hydroxy-3-methylbut-2-enyl diphosphate</name>
        <dbReference type="ChEBI" id="CHEBI:128753"/>
    </ligand>
</feature>
<keyword evidence="2 5" id="KW-0479">Metal-binding</keyword>
<feature type="binding site" evidence="5">
    <location>
        <position position="229"/>
    </location>
    <ligand>
        <name>(2E)-4-hydroxy-3-methylbut-2-enyl diphosphate</name>
        <dbReference type="ChEBI" id="CHEBI:128753"/>
    </ligand>
</feature>
<organism evidence="6 7">
    <name type="scientific">Qiania dongpingensis</name>
    <dbReference type="NCBI Taxonomy" id="2763669"/>
    <lineage>
        <taxon>Bacteria</taxon>
        <taxon>Bacillati</taxon>
        <taxon>Bacillota</taxon>
        <taxon>Clostridia</taxon>
        <taxon>Lachnospirales</taxon>
        <taxon>Lachnospiraceae</taxon>
        <taxon>Qiania</taxon>
    </lineage>
</organism>
<feature type="binding site" evidence="5">
    <location>
        <position position="271"/>
    </location>
    <ligand>
        <name>dimethylallyl diphosphate</name>
        <dbReference type="ChEBI" id="CHEBI:57623"/>
    </ligand>
</feature>
<evidence type="ECO:0000256" key="2">
    <source>
        <dbReference type="ARBA" id="ARBA00022723"/>
    </source>
</evidence>
<feature type="binding site" evidence="5">
    <location>
        <position position="12"/>
    </location>
    <ligand>
        <name>[4Fe-4S] cluster</name>
        <dbReference type="ChEBI" id="CHEBI:49883"/>
    </ligand>
</feature>
<dbReference type="PANTHER" id="PTHR30426">
    <property type="entry name" value="4-HYDROXY-3-METHYLBUT-2-ENYL DIPHOSPHATE REDUCTASE"/>
    <property type="match status" value="1"/>
</dbReference>